<name>A0A2P2MZJ1_RHIMU</name>
<dbReference type="EMBL" id="GGEC01055130">
    <property type="protein sequence ID" value="MBX35614.1"/>
    <property type="molecule type" value="Transcribed_RNA"/>
</dbReference>
<evidence type="ECO:0000313" key="1">
    <source>
        <dbReference type="EMBL" id="MBX35614.1"/>
    </source>
</evidence>
<organism evidence="1">
    <name type="scientific">Rhizophora mucronata</name>
    <name type="common">Asiatic mangrove</name>
    <dbReference type="NCBI Taxonomy" id="61149"/>
    <lineage>
        <taxon>Eukaryota</taxon>
        <taxon>Viridiplantae</taxon>
        <taxon>Streptophyta</taxon>
        <taxon>Embryophyta</taxon>
        <taxon>Tracheophyta</taxon>
        <taxon>Spermatophyta</taxon>
        <taxon>Magnoliopsida</taxon>
        <taxon>eudicotyledons</taxon>
        <taxon>Gunneridae</taxon>
        <taxon>Pentapetalae</taxon>
        <taxon>rosids</taxon>
        <taxon>fabids</taxon>
        <taxon>Malpighiales</taxon>
        <taxon>Rhizophoraceae</taxon>
        <taxon>Rhizophora</taxon>
    </lineage>
</organism>
<reference evidence="1" key="1">
    <citation type="submission" date="2018-02" db="EMBL/GenBank/DDBJ databases">
        <title>Rhizophora mucronata_Transcriptome.</title>
        <authorList>
            <person name="Meera S.P."/>
            <person name="Sreeshan A."/>
            <person name="Augustine A."/>
        </authorList>
    </citation>
    <scope>NUCLEOTIDE SEQUENCE</scope>
    <source>
        <tissue evidence="1">Leaf</tissue>
    </source>
</reference>
<accession>A0A2P2MZJ1</accession>
<dbReference type="AlphaFoldDB" id="A0A2P2MZJ1"/>
<protein>
    <submittedName>
        <fullName evidence="1">Conserved oligomeric Golgi complex subunit 1-like</fullName>
    </submittedName>
</protein>
<proteinExistence type="predicted"/>
<sequence length="93" mass="10191">MAGHEGLRVPYFTAASPRVAASWSRNCGSWCLRRIRAAPDIWMTSLRELAISDSSHATATTTSSGKITGFPSPRNNSGYCGTHWEVVESSFER</sequence>